<dbReference type="RefSeq" id="WP_230843623.1">
    <property type="nucleotide sequence ID" value="NZ_CP063845.1"/>
</dbReference>
<sequence length="84" mass="9632">MQIETLVRGVFFDKATGKALISGTWVVQNKHAIQERRYVFVTDDERQFPAGLVEESAGFRTQIQLVALDLARDCDCSELWFRPI</sequence>
<dbReference type="Proteomes" id="UP001054846">
    <property type="component" value="Chromosome"/>
</dbReference>
<organism evidence="1 2">
    <name type="scientific">Gloeobacter morelensis MG652769</name>
    <dbReference type="NCBI Taxonomy" id="2781736"/>
    <lineage>
        <taxon>Bacteria</taxon>
        <taxon>Bacillati</taxon>
        <taxon>Cyanobacteriota</taxon>
        <taxon>Cyanophyceae</taxon>
        <taxon>Gloeobacterales</taxon>
        <taxon>Gloeobacteraceae</taxon>
        <taxon>Gloeobacter</taxon>
        <taxon>Gloeobacter morelensis</taxon>
    </lineage>
</organism>
<name>A0ABY3PSC2_9CYAN</name>
<reference evidence="1 2" key="1">
    <citation type="journal article" date="2021" name="Genome Biol. Evol.">
        <title>Complete Genome Sequencing of a Novel Gloeobacter Species from a Waterfall Cave in Mexico.</title>
        <authorList>
            <person name="Saw J.H."/>
            <person name="Cardona T."/>
            <person name="Montejano G."/>
        </authorList>
    </citation>
    <scope>NUCLEOTIDE SEQUENCE [LARGE SCALE GENOMIC DNA]</scope>
    <source>
        <strain evidence="1">MG652769</strain>
    </source>
</reference>
<dbReference type="EMBL" id="CP063845">
    <property type="protein sequence ID" value="UFP96378.1"/>
    <property type="molecule type" value="Genomic_DNA"/>
</dbReference>
<proteinExistence type="predicted"/>
<gene>
    <name evidence="1" type="ORF">ISF26_09280</name>
</gene>
<evidence type="ECO:0000313" key="1">
    <source>
        <dbReference type="EMBL" id="UFP96378.1"/>
    </source>
</evidence>
<keyword evidence="2" id="KW-1185">Reference proteome</keyword>
<protein>
    <submittedName>
        <fullName evidence="1">Uncharacterized protein</fullName>
    </submittedName>
</protein>
<evidence type="ECO:0000313" key="2">
    <source>
        <dbReference type="Proteomes" id="UP001054846"/>
    </source>
</evidence>
<accession>A0ABY3PSC2</accession>